<dbReference type="PANTHER" id="PTHR38248:SF2">
    <property type="entry name" value="FUNK1 11"/>
    <property type="match status" value="1"/>
</dbReference>
<gene>
    <name evidence="3" type="ORF">JAAARDRAFT_190479</name>
</gene>
<organism evidence="3 4">
    <name type="scientific">Jaapia argillacea MUCL 33604</name>
    <dbReference type="NCBI Taxonomy" id="933084"/>
    <lineage>
        <taxon>Eukaryota</taxon>
        <taxon>Fungi</taxon>
        <taxon>Dikarya</taxon>
        <taxon>Basidiomycota</taxon>
        <taxon>Agaricomycotina</taxon>
        <taxon>Agaricomycetes</taxon>
        <taxon>Agaricomycetidae</taxon>
        <taxon>Jaapiales</taxon>
        <taxon>Jaapiaceae</taxon>
        <taxon>Jaapia</taxon>
    </lineage>
</organism>
<dbReference type="PANTHER" id="PTHR38248">
    <property type="entry name" value="FUNK1 6"/>
    <property type="match status" value="1"/>
</dbReference>
<evidence type="ECO:0000313" key="3">
    <source>
        <dbReference type="EMBL" id="KDQ61753.1"/>
    </source>
</evidence>
<dbReference type="AlphaFoldDB" id="A0A067Q3W5"/>
<proteinExistence type="predicted"/>
<feature type="compositionally biased region" description="Basic and acidic residues" evidence="1">
    <location>
        <begin position="333"/>
        <end position="342"/>
    </location>
</feature>
<feature type="domain" description="Fungal-type protein kinase" evidence="2">
    <location>
        <begin position="336"/>
        <end position="522"/>
    </location>
</feature>
<feature type="compositionally biased region" description="Polar residues" evidence="1">
    <location>
        <begin position="15"/>
        <end position="34"/>
    </location>
</feature>
<accession>A0A067Q3W5</accession>
<sequence length="822" mass="92591">MSHTVLPTKEGDLPTTPQRKPQRTNQEALKSTPSLAHGTASAANSETQRILHVSKVKPLLHEDLKRSETCGFKQLLKAFLLRCQILGDNQTADMLLEQCLVQILPICNDDESIRDSLKDYCKAKGHEQVRYAPFVKAFNAALRRMKDLAIPGIRPPSSLGIAFHRNDPNRIPAHHYGSSTSRSPDTLLASTGSAHRANPRAVSSFRKGSTRSIEEAVHSLAPEKRKKKFYWSDCLSAQEFKKNEETLTPPPLQYNLDLAEVDPQQVTPESLRDLDVAAEFDSTFDIFSSTDGGVTETSDSGNPGDGTAGSETLGNSGLKRKAEEVDEDEDEGPVDKKPRTDPKAPPLVQCASYAAEMLSRGAYTTHAINLFIVDNVAWVWWFDRQGAIQSHGVNFVLNLPYFLVLLVAFQRFELQHWGICEKLCPTFTRRHKASSGRLPERVDLMERFDFKFPGGMVSINPAHLVHAQYSLLGRATRIIGAQLGLTGGEGMKPDDDHVVKISWPEESRQNEARIIALAKEAGKHDELIRPHLPILIDHVDLGFNTGQIREDLGIARNSPRGSRVLRVLLFLKLKPMSSLSGEKFMNAWIQCYRCHFRLWLNGIEHGDISASNLMVHPATGDGILNDYDLTVLRKKDEDRAITGTERTGTIPFMALDLLTKDFFDGKIRRIYRHDNESFIWVLPWIFLRGKSSQALALNKWATSDFAGCRELKFSFLLVYHEYHGYPEANKQPYKAASRLLRWLQDQARAVQTEVDSASESDVDENVEPVFQVRHRNDASEQAACIYFRQFEANLKRRWGYGFEPLPEGKTVPLTDEERIKLD</sequence>
<protein>
    <recommendedName>
        <fullName evidence="2">Fungal-type protein kinase domain-containing protein</fullName>
    </recommendedName>
</protein>
<dbReference type="InterPro" id="IPR011009">
    <property type="entry name" value="Kinase-like_dom_sf"/>
</dbReference>
<reference evidence="4" key="1">
    <citation type="journal article" date="2014" name="Proc. Natl. Acad. Sci. U.S.A.">
        <title>Extensive sampling of basidiomycete genomes demonstrates inadequacy of the white-rot/brown-rot paradigm for wood decay fungi.</title>
        <authorList>
            <person name="Riley R."/>
            <person name="Salamov A.A."/>
            <person name="Brown D.W."/>
            <person name="Nagy L.G."/>
            <person name="Floudas D."/>
            <person name="Held B.W."/>
            <person name="Levasseur A."/>
            <person name="Lombard V."/>
            <person name="Morin E."/>
            <person name="Otillar R."/>
            <person name="Lindquist E.A."/>
            <person name="Sun H."/>
            <person name="LaButti K.M."/>
            <person name="Schmutz J."/>
            <person name="Jabbour D."/>
            <person name="Luo H."/>
            <person name="Baker S.E."/>
            <person name="Pisabarro A.G."/>
            <person name="Walton J.D."/>
            <person name="Blanchette R.A."/>
            <person name="Henrissat B."/>
            <person name="Martin F."/>
            <person name="Cullen D."/>
            <person name="Hibbett D.S."/>
            <person name="Grigoriev I.V."/>
        </authorList>
    </citation>
    <scope>NUCLEOTIDE SEQUENCE [LARGE SCALE GENOMIC DNA]</scope>
    <source>
        <strain evidence="4">MUCL 33604</strain>
    </source>
</reference>
<feature type="region of interest" description="Disordered" evidence="1">
    <location>
        <begin position="175"/>
        <end position="194"/>
    </location>
</feature>
<dbReference type="Pfam" id="PF17667">
    <property type="entry name" value="Pkinase_fungal"/>
    <property type="match status" value="2"/>
</dbReference>
<dbReference type="SUPFAM" id="SSF56112">
    <property type="entry name" value="Protein kinase-like (PK-like)"/>
    <property type="match status" value="1"/>
</dbReference>
<feature type="compositionally biased region" description="Polar residues" evidence="1">
    <location>
        <begin position="177"/>
        <end position="193"/>
    </location>
</feature>
<feature type="domain" description="Fungal-type protein kinase" evidence="2">
    <location>
        <begin position="582"/>
        <end position="686"/>
    </location>
</feature>
<feature type="compositionally biased region" description="Polar residues" evidence="1">
    <location>
        <begin position="287"/>
        <end position="301"/>
    </location>
</feature>
<evidence type="ECO:0000259" key="2">
    <source>
        <dbReference type="Pfam" id="PF17667"/>
    </source>
</evidence>
<dbReference type="OrthoDB" id="5584477at2759"/>
<name>A0A067Q3W5_9AGAM</name>
<feature type="region of interest" description="Disordered" evidence="1">
    <location>
        <begin position="1"/>
        <end position="44"/>
    </location>
</feature>
<dbReference type="InterPro" id="IPR040976">
    <property type="entry name" value="Pkinase_fungal"/>
</dbReference>
<dbReference type="HOGENOM" id="CLU_016736_0_0_1"/>
<dbReference type="Proteomes" id="UP000027265">
    <property type="component" value="Unassembled WGS sequence"/>
</dbReference>
<keyword evidence="4" id="KW-1185">Reference proteome</keyword>
<evidence type="ECO:0000256" key="1">
    <source>
        <dbReference type="SAM" id="MobiDB-lite"/>
    </source>
</evidence>
<dbReference type="EMBL" id="KL197712">
    <property type="protein sequence ID" value="KDQ61753.1"/>
    <property type="molecule type" value="Genomic_DNA"/>
</dbReference>
<dbReference type="InParanoid" id="A0A067Q3W5"/>
<evidence type="ECO:0000313" key="4">
    <source>
        <dbReference type="Proteomes" id="UP000027265"/>
    </source>
</evidence>
<feature type="region of interest" description="Disordered" evidence="1">
    <location>
        <begin position="287"/>
        <end position="346"/>
    </location>
</feature>